<feature type="transmembrane region" description="Helical" evidence="1">
    <location>
        <begin position="43"/>
        <end position="60"/>
    </location>
</feature>
<protein>
    <submittedName>
        <fullName evidence="2">Uncharacterized protein</fullName>
    </submittedName>
</protein>
<accession>A0A6N2MXL2</accession>
<reference evidence="2" key="1">
    <citation type="submission" date="2019-03" db="EMBL/GenBank/DDBJ databases">
        <authorList>
            <person name="Mank J."/>
            <person name="Almeida P."/>
        </authorList>
    </citation>
    <scope>NUCLEOTIDE SEQUENCE</scope>
    <source>
        <strain evidence="2">78183</strain>
    </source>
</reference>
<organism evidence="2">
    <name type="scientific">Salix viminalis</name>
    <name type="common">Common osier</name>
    <name type="synonym">Basket willow</name>
    <dbReference type="NCBI Taxonomy" id="40686"/>
    <lineage>
        <taxon>Eukaryota</taxon>
        <taxon>Viridiplantae</taxon>
        <taxon>Streptophyta</taxon>
        <taxon>Embryophyta</taxon>
        <taxon>Tracheophyta</taxon>
        <taxon>Spermatophyta</taxon>
        <taxon>Magnoliopsida</taxon>
        <taxon>eudicotyledons</taxon>
        <taxon>Gunneridae</taxon>
        <taxon>Pentapetalae</taxon>
        <taxon>rosids</taxon>
        <taxon>fabids</taxon>
        <taxon>Malpighiales</taxon>
        <taxon>Salicaceae</taxon>
        <taxon>Saliceae</taxon>
        <taxon>Salix</taxon>
    </lineage>
</organism>
<keyword evidence="1" id="KW-1133">Transmembrane helix</keyword>
<gene>
    <name evidence="2" type="ORF">SVIM_LOCUS423156</name>
</gene>
<dbReference type="AlphaFoldDB" id="A0A6N2MXL2"/>
<evidence type="ECO:0000313" key="2">
    <source>
        <dbReference type="EMBL" id="VFU58133.1"/>
    </source>
</evidence>
<sequence length="106" mass="11192">MATLITFNVPISMPLRPGDTQRGEEICSGLVWADGFAGFRRPLILLAGFGGLIGGSVWLGKSIDAGLFSGEFDFSFAPAYLILSVVALRSHAPFQSSFLLVAAGLD</sequence>
<dbReference type="EMBL" id="CAADRP010001974">
    <property type="protein sequence ID" value="VFU58133.1"/>
    <property type="molecule type" value="Genomic_DNA"/>
</dbReference>
<keyword evidence="1" id="KW-0472">Membrane</keyword>
<name>A0A6N2MXL2_SALVM</name>
<proteinExistence type="predicted"/>
<keyword evidence="1" id="KW-0812">Transmembrane</keyword>
<evidence type="ECO:0000256" key="1">
    <source>
        <dbReference type="SAM" id="Phobius"/>
    </source>
</evidence>